<feature type="region of interest" description="Disordered" evidence="1">
    <location>
        <begin position="95"/>
        <end position="121"/>
    </location>
</feature>
<reference evidence="2 3" key="1">
    <citation type="submission" date="2017-08" db="EMBL/GenBank/DDBJ databases">
        <title>Infants hospitalized years apart are colonized by the same room-sourced microbial strains.</title>
        <authorList>
            <person name="Brooks B."/>
            <person name="Olm M.R."/>
            <person name="Firek B.A."/>
            <person name="Baker R."/>
            <person name="Thomas B.C."/>
            <person name="Morowitz M.J."/>
            <person name="Banfield J.F."/>
        </authorList>
    </citation>
    <scope>NUCLEOTIDE SEQUENCE [LARGE SCALE GENOMIC DNA]</scope>
    <source>
        <strain evidence="2">S2_005_002_R2_33</strain>
    </source>
</reference>
<dbReference type="Proteomes" id="UP000249082">
    <property type="component" value="Unassembled WGS sequence"/>
</dbReference>
<name>A0A2W5NUL4_9SPHN</name>
<evidence type="ECO:0000313" key="2">
    <source>
        <dbReference type="EMBL" id="PZQ55729.1"/>
    </source>
</evidence>
<dbReference type="EMBL" id="QFPX01000005">
    <property type="protein sequence ID" value="PZQ55729.1"/>
    <property type="molecule type" value="Genomic_DNA"/>
</dbReference>
<sequence length="121" mass="12808">MKDDNPAGYFVCHPKTECDTTALCWTERKADADIFAAGLEMLSALEWYADQFCEFGTSNEGCGKFDSDVCSGCKARAASYVARGAAPAKAIEARRAETGTGSVHESAVPQAFAQNIPGDSA</sequence>
<proteinExistence type="predicted"/>
<dbReference type="AlphaFoldDB" id="A0A2W5NUL4"/>
<evidence type="ECO:0000313" key="3">
    <source>
        <dbReference type="Proteomes" id="UP000249082"/>
    </source>
</evidence>
<evidence type="ECO:0000256" key="1">
    <source>
        <dbReference type="SAM" id="MobiDB-lite"/>
    </source>
</evidence>
<comment type="caution">
    <text evidence="2">The sequence shown here is derived from an EMBL/GenBank/DDBJ whole genome shotgun (WGS) entry which is preliminary data.</text>
</comment>
<organism evidence="2 3">
    <name type="scientific">Novosphingobium pentaromativorans</name>
    <dbReference type="NCBI Taxonomy" id="205844"/>
    <lineage>
        <taxon>Bacteria</taxon>
        <taxon>Pseudomonadati</taxon>
        <taxon>Pseudomonadota</taxon>
        <taxon>Alphaproteobacteria</taxon>
        <taxon>Sphingomonadales</taxon>
        <taxon>Sphingomonadaceae</taxon>
        <taxon>Novosphingobium</taxon>
    </lineage>
</organism>
<protein>
    <submittedName>
        <fullName evidence="2">Uncharacterized protein</fullName>
    </submittedName>
</protein>
<gene>
    <name evidence="2" type="ORF">DI555_06805</name>
</gene>
<accession>A0A2W5NUL4</accession>